<dbReference type="EMBL" id="CP119313">
    <property type="protein sequence ID" value="WEK19430.1"/>
    <property type="molecule type" value="Genomic_DNA"/>
</dbReference>
<sequence>MILLRNGKEEDIESIQQLADKTWPAAYGHIISTEQIKYMLEKMYNRGELLSQLQKGYTFLIAEENDKDLGFACFSIHDSANHIYKLHKLYVLPDAHGKGIGKLLINEVVNMVRKAGGKSLELNVNRDNKATQFYIRAGFTVKETMDLDIGNGFFMNDYVMEMAI</sequence>
<organism evidence="2 3">
    <name type="scientific">Candidatus Pedobacter colombiensis</name>
    <dbReference type="NCBI Taxonomy" id="3121371"/>
    <lineage>
        <taxon>Bacteria</taxon>
        <taxon>Pseudomonadati</taxon>
        <taxon>Bacteroidota</taxon>
        <taxon>Sphingobacteriia</taxon>
        <taxon>Sphingobacteriales</taxon>
        <taxon>Sphingobacteriaceae</taxon>
        <taxon>Pedobacter</taxon>
    </lineage>
</organism>
<accession>A0AAJ5W8B4</accession>
<protein>
    <submittedName>
        <fullName evidence="2">GNAT family N-acetyltransferase</fullName>
        <ecNumber evidence="2">2.3.1.-</ecNumber>
    </submittedName>
</protein>
<dbReference type="AlphaFoldDB" id="A0AAJ5W8B4"/>
<evidence type="ECO:0000259" key="1">
    <source>
        <dbReference type="PROSITE" id="PS51186"/>
    </source>
</evidence>
<dbReference type="Gene3D" id="3.40.630.30">
    <property type="match status" value="1"/>
</dbReference>
<keyword evidence="2" id="KW-0808">Transferase</keyword>
<dbReference type="InterPro" id="IPR017255">
    <property type="entry name" value="AcTrfase_GNAT_prd"/>
</dbReference>
<gene>
    <name evidence="2" type="ORF">P0Y49_21890</name>
</gene>
<dbReference type="InterPro" id="IPR000182">
    <property type="entry name" value="GNAT_dom"/>
</dbReference>
<dbReference type="Proteomes" id="UP001214530">
    <property type="component" value="Chromosome"/>
</dbReference>
<proteinExistence type="predicted"/>
<dbReference type="EC" id="2.3.1.-" evidence="2"/>
<evidence type="ECO:0000313" key="2">
    <source>
        <dbReference type="EMBL" id="WEK19430.1"/>
    </source>
</evidence>
<dbReference type="InterPro" id="IPR016181">
    <property type="entry name" value="Acyl_CoA_acyltransferase"/>
</dbReference>
<dbReference type="CDD" id="cd04301">
    <property type="entry name" value="NAT_SF"/>
    <property type="match status" value="1"/>
</dbReference>
<dbReference type="Pfam" id="PF13673">
    <property type="entry name" value="Acetyltransf_10"/>
    <property type="match status" value="1"/>
</dbReference>
<dbReference type="SUPFAM" id="SSF55729">
    <property type="entry name" value="Acyl-CoA N-acyltransferases (Nat)"/>
    <property type="match status" value="1"/>
</dbReference>
<reference evidence="2" key="1">
    <citation type="submission" date="2023-03" db="EMBL/GenBank/DDBJ databases">
        <title>Andean soil-derived lignocellulolytic bacterial consortium as a source of novel taxa and putative plastic-active enzymes.</title>
        <authorList>
            <person name="Diaz-Garcia L."/>
            <person name="Chuvochina M."/>
            <person name="Feuerriegel G."/>
            <person name="Bunk B."/>
            <person name="Sproer C."/>
            <person name="Streit W.R."/>
            <person name="Rodriguez L.M."/>
            <person name="Overmann J."/>
            <person name="Jimenez D.J."/>
        </authorList>
    </citation>
    <scope>NUCLEOTIDE SEQUENCE</scope>
    <source>
        <strain evidence="2">MAG 3858</strain>
    </source>
</reference>
<name>A0AAJ5W8B4_9SPHI</name>
<feature type="domain" description="N-acetyltransferase" evidence="1">
    <location>
        <begin position="2"/>
        <end position="164"/>
    </location>
</feature>
<evidence type="ECO:0000313" key="3">
    <source>
        <dbReference type="Proteomes" id="UP001214530"/>
    </source>
</evidence>
<dbReference type="PIRSF" id="PIRSF037663">
    <property type="entry name" value="Acetyltransf_GNAT_prd"/>
    <property type="match status" value="1"/>
</dbReference>
<dbReference type="PROSITE" id="PS51186">
    <property type="entry name" value="GNAT"/>
    <property type="match status" value="1"/>
</dbReference>
<dbReference type="PANTHER" id="PTHR43617">
    <property type="entry name" value="L-AMINO ACID N-ACETYLTRANSFERASE"/>
    <property type="match status" value="1"/>
</dbReference>
<dbReference type="GO" id="GO:0016747">
    <property type="term" value="F:acyltransferase activity, transferring groups other than amino-acyl groups"/>
    <property type="evidence" value="ECO:0007669"/>
    <property type="project" value="InterPro"/>
</dbReference>
<keyword evidence="2" id="KW-0012">Acyltransferase</keyword>
<dbReference type="InterPro" id="IPR050276">
    <property type="entry name" value="MshD_Acetyltransferase"/>
</dbReference>